<sequence length="142" mass="14729">MATGEKCHTQYIRAMDPPSQQYHYNPTFMPPGAPRSETHDGMLSLTLGAGVLWKDTYAAASASGPSMIGEISGGGWLQGGGHSTFAPYHGLAVDNVVEFNLVIAFGGAAGGGGDIVELASCPLLMALFAANEYVDFAESSSL</sequence>
<gene>
    <name evidence="1" type="ORF">BJ138DRAFT_1120827</name>
</gene>
<evidence type="ECO:0000313" key="1">
    <source>
        <dbReference type="EMBL" id="KAH7903022.1"/>
    </source>
</evidence>
<organism evidence="1 2">
    <name type="scientific">Hygrophoropsis aurantiaca</name>
    <dbReference type="NCBI Taxonomy" id="72124"/>
    <lineage>
        <taxon>Eukaryota</taxon>
        <taxon>Fungi</taxon>
        <taxon>Dikarya</taxon>
        <taxon>Basidiomycota</taxon>
        <taxon>Agaricomycotina</taxon>
        <taxon>Agaricomycetes</taxon>
        <taxon>Agaricomycetidae</taxon>
        <taxon>Boletales</taxon>
        <taxon>Coniophorineae</taxon>
        <taxon>Hygrophoropsidaceae</taxon>
        <taxon>Hygrophoropsis</taxon>
    </lineage>
</organism>
<proteinExistence type="predicted"/>
<name>A0ACB7ZQQ6_9AGAM</name>
<dbReference type="EMBL" id="MU269298">
    <property type="protein sequence ID" value="KAH7903022.1"/>
    <property type="molecule type" value="Genomic_DNA"/>
</dbReference>
<evidence type="ECO:0000313" key="2">
    <source>
        <dbReference type="Proteomes" id="UP000790377"/>
    </source>
</evidence>
<keyword evidence="2" id="KW-1185">Reference proteome</keyword>
<dbReference type="Proteomes" id="UP000790377">
    <property type="component" value="Unassembled WGS sequence"/>
</dbReference>
<reference evidence="1" key="1">
    <citation type="journal article" date="2021" name="New Phytol.">
        <title>Evolutionary innovations through gain and loss of genes in the ectomycorrhizal Boletales.</title>
        <authorList>
            <person name="Wu G."/>
            <person name="Miyauchi S."/>
            <person name="Morin E."/>
            <person name="Kuo A."/>
            <person name="Drula E."/>
            <person name="Varga T."/>
            <person name="Kohler A."/>
            <person name="Feng B."/>
            <person name="Cao Y."/>
            <person name="Lipzen A."/>
            <person name="Daum C."/>
            <person name="Hundley H."/>
            <person name="Pangilinan J."/>
            <person name="Johnson J."/>
            <person name="Barry K."/>
            <person name="LaButti K."/>
            <person name="Ng V."/>
            <person name="Ahrendt S."/>
            <person name="Min B."/>
            <person name="Choi I.G."/>
            <person name="Park H."/>
            <person name="Plett J.M."/>
            <person name="Magnuson J."/>
            <person name="Spatafora J.W."/>
            <person name="Nagy L.G."/>
            <person name="Henrissat B."/>
            <person name="Grigoriev I.V."/>
            <person name="Yang Z.L."/>
            <person name="Xu J."/>
            <person name="Martin F.M."/>
        </authorList>
    </citation>
    <scope>NUCLEOTIDE SEQUENCE</scope>
    <source>
        <strain evidence="1">ATCC 28755</strain>
    </source>
</reference>
<comment type="caution">
    <text evidence="1">The sequence shown here is derived from an EMBL/GenBank/DDBJ whole genome shotgun (WGS) entry which is preliminary data.</text>
</comment>
<protein>
    <submittedName>
        <fullName evidence="1">Uncharacterized protein</fullName>
    </submittedName>
</protein>
<accession>A0ACB7ZQQ6</accession>